<comment type="subunit">
    <text evidence="3">Homodimer.</text>
</comment>
<keyword evidence="4" id="KW-0175">Coiled coil</keyword>
<evidence type="ECO:0000256" key="2">
    <source>
        <dbReference type="ARBA" id="ARBA00022898"/>
    </source>
</evidence>
<accession>A0A662DGH7</accession>
<dbReference type="NCBIfam" id="NF001567">
    <property type="entry name" value="PRK00389.1"/>
    <property type="match status" value="1"/>
</dbReference>
<dbReference type="EMBL" id="QMQA01000108">
    <property type="protein sequence ID" value="RLE13239.1"/>
    <property type="molecule type" value="Genomic_DNA"/>
</dbReference>
<proteinExistence type="inferred from homology"/>
<dbReference type="UniPathway" id="UPA00193"/>
<gene>
    <name evidence="7" type="primary">gcvT</name>
    <name evidence="3" type="synonym">glyA</name>
    <name evidence="7" type="ORF">DRJ04_04685</name>
</gene>
<dbReference type="Gene3D" id="3.90.1150.10">
    <property type="entry name" value="Aspartate Aminotransferase, domain 1"/>
    <property type="match status" value="1"/>
</dbReference>
<comment type="caution">
    <text evidence="7">The sequence shown here is derived from an EMBL/GenBank/DDBJ whole genome shotgun (WGS) entry which is preliminary data.</text>
</comment>
<feature type="site" description="Plays an important role in substrate specificity" evidence="3">
    <location>
        <position position="272"/>
    </location>
</feature>
<comment type="cofactor">
    <cofactor evidence="1 3">
        <name>pyridoxal 5'-phosphate</name>
        <dbReference type="ChEBI" id="CHEBI:597326"/>
    </cofactor>
</comment>
<dbReference type="PANTHER" id="PTHR11680">
    <property type="entry name" value="SERINE HYDROXYMETHYLTRANSFERASE"/>
    <property type="match status" value="1"/>
</dbReference>
<comment type="function">
    <text evidence="3">Catalyzes the reversible interconversion of serine and glycine with tetrahydrofolate (THF) serving as the one-carbon carrier. This reaction serves as the major source of one-carbon groups required for the biosynthesis of purines, thymidylate, methionine, and other important biomolecules. Also exhibits THF-independent aldolase activity toward beta-hydroxyamino acids, producing glycine and aldehydes, via a retro-aldol mechanism.</text>
</comment>
<dbReference type="GO" id="GO:0004372">
    <property type="term" value="F:glycine hydroxymethyltransferase activity"/>
    <property type="evidence" value="ECO:0007669"/>
    <property type="project" value="UniProtKB-UniRule"/>
</dbReference>
<comment type="catalytic activity">
    <reaction evidence="3">
        <text>(6R)-5,10-methylene-5,6,7,8-tetrahydrofolate + glycine + H2O = (6S)-5,6,7,8-tetrahydrofolate + L-serine</text>
        <dbReference type="Rhea" id="RHEA:15481"/>
        <dbReference type="ChEBI" id="CHEBI:15377"/>
        <dbReference type="ChEBI" id="CHEBI:15636"/>
        <dbReference type="ChEBI" id="CHEBI:33384"/>
        <dbReference type="ChEBI" id="CHEBI:57305"/>
        <dbReference type="ChEBI" id="CHEBI:57453"/>
        <dbReference type="EC" id="2.1.2.1"/>
    </reaction>
</comment>
<dbReference type="AlphaFoldDB" id="A0A662DGH7"/>
<dbReference type="GO" id="GO:0005960">
    <property type="term" value="C:glycine cleavage complex"/>
    <property type="evidence" value="ECO:0007669"/>
    <property type="project" value="InterPro"/>
</dbReference>
<feature type="domain" description="Serine hydroxymethyltransferase-like" evidence="5">
    <location>
        <begin position="91"/>
        <end position="432"/>
    </location>
</feature>
<dbReference type="Gene3D" id="3.30.1360.120">
    <property type="entry name" value="Probable tRNA modification gtpase trme, domain 1"/>
    <property type="match status" value="2"/>
</dbReference>
<dbReference type="GO" id="GO:0006546">
    <property type="term" value="P:glycine catabolic process"/>
    <property type="evidence" value="ECO:0007669"/>
    <property type="project" value="InterPro"/>
</dbReference>
<dbReference type="NCBIfam" id="TIGR00528">
    <property type="entry name" value="gcvT"/>
    <property type="match status" value="1"/>
</dbReference>
<feature type="binding site" evidence="3">
    <location>
        <begin position="168"/>
        <end position="170"/>
    </location>
    <ligand>
        <name>(6S)-5,6,7,8-tetrahydrofolate</name>
        <dbReference type="ChEBI" id="CHEBI:57453"/>
    </ligand>
</feature>
<dbReference type="InterPro" id="IPR027266">
    <property type="entry name" value="TrmE/GcvT-like"/>
</dbReference>
<dbReference type="Gene3D" id="3.40.640.10">
    <property type="entry name" value="Type I PLP-dependent aspartate aminotransferase-like (Major domain)"/>
    <property type="match status" value="1"/>
</dbReference>
<organism evidence="7 8">
    <name type="scientific">Aerophobetes bacterium</name>
    <dbReference type="NCBI Taxonomy" id="2030807"/>
    <lineage>
        <taxon>Bacteria</taxon>
        <taxon>Candidatus Aerophobota</taxon>
    </lineage>
</organism>
<keyword evidence="3" id="KW-0963">Cytoplasm</keyword>
<dbReference type="GO" id="GO:0008168">
    <property type="term" value="F:methyltransferase activity"/>
    <property type="evidence" value="ECO:0007669"/>
    <property type="project" value="UniProtKB-KW"/>
</dbReference>
<feature type="domain" description="Serine hydroxymethyltransferase-like" evidence="5">
    <location>
        <begin position="17"/>
        <end position="73"/>
    </location>
</feature>
<dbReference type="HAMAP" id="MF_00051">
    <property type="entry name" value="SHMT"/>
    <property type="match status" value="1"/>
</dbReference>
<dbReference type="InterPro" id="IPR006223">
    <property type="entry name" value="GcvT"/>
</dbReference>
<keyword evidence="7" id="KW-0489">Methyltransferase</keyword>
<dbReference type="GO" id="GO:0030170">
    <property type="term" value="F:pyridoxal phosphate binding"/>
    <property type="evidence" value="ECO:0007669"/>
    <property type="project" value="UniProtKB-UniRule"/>
</dbReference>
<comment type="pathway">
    <text evidence="3">Amino-acid biosynthesis; glycine biosynthesis; glycine from L-serine: step 1/1.</text>
</comment>
<evidence type="ECO:0000256" key="4">
    <source>
        <dbReference type="SAM" id="Coils"/>
    </source>
</evidence>
<dbReference type="Pfam" id="PF00464">
    <property type="entry name" value="SHMT"/>
    <property type="match status" value="2"/>
</dbReference>
<dbReference type="InterPro" id="IPR039429">
    <property type="entry name" value="SHMT-like_dom"/>
</dbReference>
<dbReference type="InterPro" id="IPR015424">
    <property type="entry name" value="PyrdxlP-dep_Trfase"/>
</dbReference>
<comment type="similarity">
    <text evidence="3">Belongs to the SHMT family.</text>
</comment>
<evidence type="ECO:0000256" key="1">
    <source>
        <dbReference type="ARBA" id="ARBA00001933"/>
    </source>
</evidence>
<keyword evidence="3" id="KW-0028">Amino-acid biosynthesis</keyword>
<dbReference type="EC" id="2.1.2.1" evidence="3"/>
<feature type="binding site" evidence="3">
    <location>
        <position position="164"/>
    </location>
    <ligand>
        <name>(6S)-5,6,7,8-tetrahydrofolate</name>
        <dbReference type="ChEBI" id="CHEBI:57453"/>
    </ligand>
</feature>
<comment type="caution">
    <text evidence="3">Lacks conserved residue(s) required for the propagation of feature annotation.</text>
</comment>
<evidence type="ECO:0000313" key="7">
    <source>
        <dbReference type="EMBL" id="RLE13239.1"/>
    </source>
</evidence>
<evidence type="ECO:0000259" key="5">
    <source>
        <dbReference type="Pfam" id="PF00464"/>
    </source>
</evidence>
<name>A0A662DGH7_UNCAE</name>
<dbReference type="PANTHER" id="PTHR11680:SF35">
    <property type="entry name" value="SERINE HYDROXYMETHYLTRANSFERASE 1"/>
    <property type="match status" value="1"/>
</dbReference>
<comment type="pathway">
    <text evidence="3">One-carbon metabolism; tetrahydrofolate interconversion.</text>
</comment>
<protein>
    <recommendedName>
        <fullName evidence="3">Serine hydroxymethyltransferase</fullName>
        <shortName evidence="3">SHMT</shortName>
        <shortName evidence="3">Serine methylase</shortName>
        <ecNumber evidence="3">2.1.2.1</ecNumber>
    </recommendedName>
</protein>
<dbReference type="GO" id="GO:0019264">
    <property type="term" value="P:glycine biosynthetic process from serine"/>
    <property type="evidence" value="ECO:0007669"/>
    <property type="project" value="UniProtKB-UniRule"/>
</dbReference>
<dbReference type="GO" id="GO:0004047">
    <property type="term" value="F:aminomethyltransferase activity"/>
    <property type="evidence" value="ECO:0007669"/>
    <property type="project" value="InterPro"/>
</dbReference>
<feature type="modified residue" description="N6-(pyridoxal phosphate)lysine" evidence="3">
    <location>
        <position position="273"/>
    </location>
</feature>
<dbReference type="GO" id="GO:0032259">
    <property type="term" value="P:methylation"/>
    <property type="evidence" value="ECO:0007669"/>
    <property type="project" value="UniProtKB-KW"/>
</dbReference>
<dbReference type="UniPathway" id="UPA00288">
    <property type="reaction ID" value="UER01023"/>
</dbReference>
<feature type="domain" description="GCVT N-terminal" evidence="6">
    <location>
        <begin position="704"/>
        <end position="987"/>
    </location>
</feature>
<dbReference type="InterPro" id="IPR015421">
    <property type="entry name" value="PyrdxlP-dep_Trfase_major"/>
</dbReference>
<comment type="subcellular location">
    <subcellularLocation>
        <location evidence="3">Cytoplasm</location>
    </subcellularLocation>
</comment>
<dbReference type="InterPro" id="IPR006222">
    <property type="entry name" value="GCVT_N"/>
</dbReference>
<dbReference type="SUPFAM" id="SSF103025">
    <property type="entry name" value="Folate-binding domain"/>
    <property type="match status" value="2"/>
</dbReference>
<evidence type="ECO:0000259" key="6">
    <source>
        <dbReference type="Pfam" id="PF01571"/>
    </source>
</evidence>
<feature type="domain" description="GCVT N-terminal" evidence="6">
    <location>
        <begin position="500"/>
        <end position="602"/>
    </location>
</feature>
<evidence type="ECO:0000256" key="3">
    <source>
        <dbReference type="HAMAP-Rule" id="MF_00051"/>
    </source>
</evidence>
<dbReference type="Proteomes" id="UP000280417">
    <property type="component" value="Unassembled WGS sequence"/>
</dbReference>
<keyword evidence="2 3" id="KW-0663">Pyridoxal phosphate</keyword>
<dbReference type="GO" id="GO:0005737">
    <property type="term" value="C:cytoplasm"/>
    <property type="evidence" value="ECO:0007669"/>
    <property type="project" value="UniProtKB-SubCell"/>
</dbReference>
<dbReference type="CDD" id="cd00378">
    <property type="entry name" value="SHMT"/>
    <property type="match status" value="1"/>
</dbReference>
<feature type="coiled-coil region" evidence="4">
    <location>
        <begin position="459"/>
        <end position="486"/>
    </location>
</feature>
<dbReference type="InterPro" id="IPR015422">
    <property type="entry name" value="PyrdxlP-dep_Trfase_small"/>
</dbReference>
<sequence>MKEKKDRDYSYYLDTDLSKIDPDVDLVIDFERVRQLQKIILIPSESICPRPVREALASPFTSLYAEGYPSPRMSEENDEKVLLDFDYQLAYYRRYSDRRFYKGVEFADFVESLAQRRIAKCFATDKVSADKIFVNVQPLSGAAANNAVYAAFLKPGDTIMGMHLSHGGHLTHGSEFNRSGKYYRAVSYEADPVTGKLNYDAIKELALEHQPRIVIAGYSAYPWSVDWKKFREIADSVGALLFADIAHVAGLVVAGVYPNPVGFADVITFTTHKTLCGPRGAVILTTDREKAKLIDEAVFPGEQGGPHINKIAAIATTFKITQTEEFKKLQEKIVENAKALASSLEKKGLKMAYGGTDTHLLLVDLNAIKTRTGFPLKGEIAARILDLCGLVVNKNTIPGDETAAEASGIRLGTPWVTQRGFEKEDMEKIAELVHRVLVNIQPFMYKGLTGDLPRGKINLEIIEEVKKQVRELIQEKEGEVEDKRKIFEFVSYQEQSSSSKQETGTEKISNMEILRVSGERAKPFLQEVSTANIAELKPGDVTPSFLLDAEGKLIADVSILRLPPDEKGKDYYLVATTSSSIQKVKCWLEGLSDGYIIFDPQDIFAKIQGPVVVEQVKEGKEEILRKMEGKLKTNPENPKLKDRLRLKQEAEIDGLSLYKDFPSWFDLSKPYFIGQHLFIQNISLKVEKKKFHYAGKEKIKKSFLHTEHLKLGAKFTRFAGWEMPLYYTGIAEEHRAVRERAGIFDVTHMGVLEVSGKGAADFLDVACTNYVRWIKPGQSQYSFLLDPEGNVIDDIMVYCRSGEKYMIVCNAANQEKVLSWLKAVASKKYIIDKNYPAREVKASVNIKNLKDASAQDERKIDIALQGPASGFILKKLVDENLWENIKRLEKNEFVEGELAGKNTIISRTGYTGEDMGFEFYLHPEDASIIWNLILEKGREFEVKPCGLGARDSLRVEAGLPLHGHELAGRHQINPIEAGYGAFVKFHKPFFIGREALLKKEKKREKKIIRFRLKSSYGRMIRSEDPVVDKQGRYIGRVTSCALAKDFQVGLAFVDERIQEGEEIAIFPLPRGRFQEKSAENLSEGDRTVLPQEAIVLPRFPEKIDEEKSPCIPGT</sequence>
<dbReference type="InterPro" id="IPR001085">
    <property type="entry name" value="Ser_HO-MeTrfase"/>
</dbReference>
<dbReference type="GO" id="GO:0035999">
    <property type="term" value="P:tetrahydrofolate interconversion"/>
    <property type="evidence" value="ECO:0007669"/>
    <property type="project" value="UniProtKB-UniRule"/>
</dbReference>
<dbReference type="SUPFAM" id="SSF53383">
    <property type="entry name" value="PLP-dependent transferases"/>
    <property type="match status" value="1"/>
</dbReference>
<evidence type="ECO:0000313" key="8">
    <source>
        <dbReference type="Proteomes" id="UP000280417"/>
    </source>
</evidence>
<reference evidence="7 8" key="1">
    <citation type="submission" date="2018-06" db="EMBL/GenBank/DDBJ databases">
        <title>Extensive metabolic versatility and redundancy in microbially diverse, dynamic hydrothermal sediments.</title>
        <authorList>
            <person name="Dombrowski N."/>
            <person name="Teske A."/>
            <person name="Baker B.J."/>
        </authorList>
    </citation>
    <scope>NUCLEOTIDE SEQUENCE [LARGE SCALE GENOMIC DNA]</scope>
    <source>
        <strain evidence="7">B3_G15</strain>
    </source>
</reference>
<dbReference type="NCBIfam" id="NF000586">
    <property type="entry name" value="PRK00011.1"/>
    <property type="match status" value="1"/>
</dbReference>
<keyword evidence="3 7" id="KW-0808">Transferase</keyword>
<dbReference type="InterPro" id="IPR049943">
    <property type="entry name" value="Ser_HO-MeTrfase-like"/>
</dbReference>
<dbReference type="Pfam" id="PF01571">
    <property type="entry name" value="GCV_T"/>
    <property type="match status" value="2"/>
</dbReference>
<keyword evidence="3" id="KW-0554">One-carbon metabolism</keyword>